<evidence type="ECO:0000256" key="1">
    <source>
        <dbReference type="ARBA" id="ARBA00022475"/>
    </source>
</evidence>
<evidence type="ECO:0000256" key="4">
    <source>
        <dbReference type="ARBA" id="ARBA00023136"/>
    </source>
</evidence>
<dbReference type="KEGG" id="niy:FQ775_18315"/>
<name>A0A5B8L3F1_9HYPH</name>
<accession>A0A5B8L3F1</accession>
<feature type="transmembrane region" description="Helical" evidence="6">
    <location>
        <begin position="48"/>
        <end position="70"/>
    </location>
</feature>
<feature type="domain" description="Lipopolysaccharide assembly protein A" evidence="7">
    <location>
        <begin position="44"/>
        <end position="92"/>
    </location>
</feature>
<feature type="region of interest" description="Disordered" evidence="5">
    <location>
        <begin position="81"/>
        <end position="111"/>
    </location>
</feature>
<dbReference type="InterPro" id="IPR010445">
    <property type="entry name" value="LapA_dom"/>
</dbReference>
<keyword evidence="4 6" id="KW-0472">Membrane</keyword>
<evidence type="ECO:0000256" key="5">
    <source>
        <dbReference type="SAM" id="MobiDB-lite"/>
    </source>
</evidence>
<dbReference type="Pfam" id="PF06305">
    <property type="entry name" value="LapA_dom"/>
    <property type="match status" value="1"/>
</dbReference>
<keyword evidence="1" id="KW-1003">Cell membrane</keyword>
<evidence type="ECO:0000313" key="8">
    <source>
        <dbReference type="EMBL" id="QDZ02180.1"/>
    </source>
</evidence>
<evidence type="ECO:0000256" key="3">
    <source>
        <dbReference type="ARBA" id="ARBA00022989"/>
    </source>
</evidence>
<evidence type="ECO:0000259" key="7">
    <source>
        <dbReference type="Pfam" id="PF06305"/>
    </source>
</evidence>
<proteinExistence type="predicted"/>
<keyword evidence="2 6" id="KW-0812">Transmembrane</keyword>
<protein>
    <submittedName>
        <fullName evidence="8">DUF1049 domain-containing protein</fullName>
    </submittedName>
</protein>
<organism evidence="8 9">
    <name type="scientific">Nitratireductor mangrovi</name>
    <dbReference type="NCBI Taxonomy" id="2599600"/>
    <lineage>
        <taxon>Bacteria</taxon>
        <taxon>Pseudomonadati</taxon>
        <taxon>Pseudomonadota</taxon>
        <taxon>Alphaproteobacteria</taxon>
        <taxon>Hyphomicrobiales</taxon>
        <taxon>Phyllobacteriaceae</taxon>
        <taxon>Nitratireductor</taxon>
    </lineage>
</organism>
<dbReference type="GO" id="GO:0005886">
    <property type="term" value="C:plasma membrane"/>
    <property type="evidence" value="ECO:0007669"/>
    <property type="project" value="InterPro"/>
</dbReference>
<dbReference type="OrthoDB" id="7868067at2"/>
<evidence type="ECO:0000256" key="6">
    <source>
        <dbReference type="SAM" id="Phobius"/>
    </source>
</evidence>
<reference evidence="8" key="1">
    <citation type="submission" date="2020-04" db="EMBL/GenBank/DDBJ databases">
        <title>Nitratireductor sp. nov. isolated from mangrove soil.</title>
        <authorList>
            <person name="Ye Y."/>
        </authorList>
    </citation>
    <scope>NUCLEOTIDE SEQUENCE</scope>
    <source>
        <strain evidence="8">SY7</strain>
    </source>
</reference>
<sequence length="111" mass="11867">MLNRVVLVVVVVPVAVVLIALAVANRTPAAFTLDPFNPGNGALTVELPLFVLLFVSLAIGLVLGSVATWLRQGRYRREAREKRREVQNLLQQTRPPAGGEDAGTGVPATRG</sequence>
<evidence type="ECO:0000313" key="9">
    <source>
        <dbReference type="Proteomes" id="UP000321389"/>
    </source>
</evidence>
<keyword evidence="3 6" id="KW-1133">Transmembrane helix</keyword>
<dbReference type="RefSeq" id="WP_146300819.1">
    <property type="nucleotide sequence ID" value="NZ_CP042301.2"/>
</dbReference>
<gene>
    <name evidence="8" type="ORF">FQ775_18315</name>
</gene>
<dbReference type="EMBL" id="CP042301">
    <property type="protein sequence ID" value="QDZ02180.1"/>
    <property type="molecule type" value="Genomic_DNA"/>
</dbReference>
<keyword evidence="9" id="KW-1185">Reference proteome</keyword>
<dbReference type="AlphaFoldDB" id="A0A5B8L3F1"/>
<dbReference type="Proteomes" id="UP000321389">
    <property type="component" value="Chromosome"/>
</dbReference>
<evidence type="ECO:0000256" key="2">
    <source>
        <dbReference type="ARBA" id="ARBA00022692"/>
    </source>
</evidence>